<feature type="compositionally biased region" description="Low complexity" evidence="1">
    <location>
        <begin position="82"/>
        <end position="91"/>
    </location>
</feature>
<keyword evidence="4" id="KW-1185">Reference proteome</keyword>
<feature type="compositionally biased region" description="Low complexity" evidence="1">
    <location>
        <begin position="42"/>
        <end position="51"/>
    </location>
</feature>
<comment type="caution">
    <text evidence="3">The sequence shown here is derived from an EMBL/GenBank/DDBJ whole genome shotgun (WGS) entry which is preliminary data.</text>
</comment>
<feature type="domain" description="SseB protein N-terminal" evidence="2">
    <location>
        <begin position="236"/>
        <end position="338"/>
    </location>
</feature>
<evidence type="ECO:0000313" key="4">
    <source>
        <dbReference type="Proteomes" id="UP001501690"/>
    </source>
</evidence>
<proteinExistence type="predicted"/>
<accession>A0ABN2HGV9</accession>
<name>A0ABN2HGV9_9MICO</name>
<evidence type="ECO:0000259" key="2">
    <source>
        <dbReference type="Pfam" id="PF07179"/>
    </source>
</evidence>
<dbReference type="InterPro" id="IPR009839">
    <property type="entry name" value="SseB_N"/>
</dbReference>
<evidence type="ECO:0000313" key="3">
    <source>
        <dbReference type="EMBL" id="GAA1687742.1"/>
    </source>
</evidence>
<reference evidence="3 4" key="1">
    <citation type="journal article" date="2019" name="Int. J. Syst. Evol. Microbiol.">
        <title>The Global Catalogue of Microorganisms (GCM) 10K type strain sequencing project: providing services to taxonomists for standard genome sequencing and annotation.</title>
        <authorList>
            <consortium name="The Broad Institute Genomics Platform"/>
            <consortium name="The Broad Institute Genome Sequencing Center for Infectious Disease"/>
            <person name="Wu L."/>
            <person name="Ma J."/>
        </authorList>
    </citation>
    <scope>NUCLEOTIDE SEQUENCE [LARGE SCALE GENOMIC DNA]</scope>
    <source>
        <strain evidence="3 4">JCM 15577</strain>
    </source>
</reference>
<sequence>MALFSRRSSNADNEKRKGEAAAAEQEAADSAAPAGSDVPETAPDAAPDAPAVGISMSSFQGLGAAQPTAPAAPTAPTPPAATTPAGPSTPAGLQDNAPIKAALAALPEKPETTQILHVARQMLQGNLFLRVKGDAKKLLAEGANLPLAVTNIGDKQFILAYSGVEALKASLAADAAADTSAMSQPARAVMRFVLAGTYAGVILDPASAPARAVLSRELIAQLVEQADPDTLVKQTLAAPRTAKTPTDVVNALGAAKLWVATNKPAGSDRMGVAEARSKEGERYLEVFTHPVEIAALGRGDRPAPITGAKIGAALRADANLSGILIDPAGPWIRLSRAELQPLVALAPPPAG</sequence>
<organism evidence="3 4">
    <name type="scientific">Microbacterium sediminicola</name>
    <dbReference type="NCBI Taxonomy" id="415210"/>
    <lineage>
        <taxon>Bacteria</taxon>
        <taxon>Bacillati</taxon>
        <taxon>Actinomycetota</taxon>
        <taxon>Actinomycetes</taxon>
        <taxon>Micrococcales</taxon>
        <taxon>Microbacteriaceae</taxon>
        <taxon>Microbacterium</taxon>
    </lineage>
</organism>
<feature type="compositionally biased region" description="Polar residues" evidence="1">
    <location>
        <begin position="1"/>
        <end position="11"/>
    </location>
</feature>
<feature type="domain" description="SseB protein N-terminal" evidence="2">
    <location>
        <begin position="100"/>
        <end position="220"/>
    </location>
</feature>
<evidence type="ECO:0000256" key="1">
    <source>
        <dbReference type="SAM" id="MobiDB-lite"/>
    </source>
</evidence>
<dbReference type="Pfam" id="PF07179">
    <property type="entry name" value="SseB"/>
    <property type="match status" value="2"/>
</dbReference>
<feature type="region of interest" description="Disordered" evidence="1">
    <location>
        <begin position="1"/>
        <end position="95"/>
    </location>
</feature>
<protein>
    <recommendedName>
        <fullName evidence="2">SseB protein N-terminal domain-containing protein</fullName>
    </recommendedName>
</protein>
<dbReference type="EMBL" id="BAAAPL010000001">
    <property type="protein sequence ID" value="GAA1687742.1"/>
    <property type="molecule type" value="Genomic_DNA"/>
</dbReference>
<dbReference type="Proteomes" id="UP001501690">
    <property type="component" value="Unassembled WGS sequence"/>
</dbReference>
<gene>
    <name evidence="3" type="ORF">GCM10009808_00920</name>
</gene>
<feature type="compositionally biased region" description="Low complexity" evidence="1">
    <location>
        <begin position="20"/>
        <end position="34"/>
    </location>
</feature>
<dbReference type="RefSeq" id="WP_344067768.1">
    <property type="nucleotide sequence ID" value="NZ_BAAAPL010000001.1"/>
</dbReference>